<dbReference type="Pfam" id="PF00916">
    <property type="entry name" value="Sulfate_transp"/>
    <property type="match status" value="1"/>
</dbReference>
<dbReference type="Gene3D" id="2.60.120.10">
    <property type="entry name" value="Jelly Rolls"/>
    <property type="match status" value="1"/>
</dbReference>
<feature type="compositionally biased region" description="Basic and acidic residues" evidence="8">
    <location>
        <begin position="25"/>
        <end position="36"/>
    </location>
</feature>
<proteinExistence type="predicted"/>
<dbReference type="SMART" id="SM00100">
    <property type="entry name" value="cNMP"/>
    <property type="match status" value="1"/>
</dbReference>
<feature type="transmembrane region" description="Helical" evidence="9">
    <location>
        <begin position="319"/>
        <end position="338"/>
    </location>
</feature>
<evidence type="ECO:0000313" key="13">
    <source>
        <dbReference type="Proteomes" id="UP001151518"/>
    </source>
</evidence>
<feature type="transmembrane region" description="Helical" evidence="9">
    <location>
        <begin position="279"/>
        <end position="299"/>
    </location>
</feature>
<evidence type="ECO:0000259" key="11">
    <source>
        <dbReference type="PROSITE" id="PS50801"/>
    </source>
</evidence>
<feature type="domain" description="Cyclic nucleotide-binding" evidence="10">
    <location>
        <begin position="936"/>
        <end position="1043"/>
    </location>
</feature>
<comment type="subcellular location">
    <subcellularLocation>
        <location evidence="1">Vacuole membrane</location>
        <topology evidence="1">Multi-pass membrane protein</topology>
    </subcellularLocation>
</comment>
<dbReference type="AlphaFoldDB" id="A0A9W8G355"/>
<feature type="transmembrane region" description="Helical" evidence="9">
    <location>
        <begin position="483"/>
        <end position="504"/>
    </location>
</feature>
<feature type="transmembrane region" description="Helical" evidence="9">
    <location>
        <begin position="412"/>
        <end position="430"/>
    </location>
</feature>
<dbReference type="CDD" id="cd07042">
    <property type="entry name" value="STAS_SulP_like_sulfate_transporter"/>
    <property type="match status" value="1"/>
</dbReference>
<evidence type="ECO:0000256" key="9">
    <source>
        <dbReference type="SAM" id="Phobius"/>
    </source>
</evidence>
<dbReference type="GO" id="GO:0000329">
    <property type="term" value="C:fungal-type vacuole membrane"/>
    <property type="evidence" value="ECO:0007669"/>
    <property type="project" value="UniProtKB-ARBA"/>
</dbReference>
<evidence type="ECO:0000313" key="12">
    <source>
        <dbReference type="EMBL" id="KAJ2677900.1"/>
    </source>
</evidence>
<feature type="compositionally biased region" description="Polar residues" evidence="8">
    <location>
        <begin position="244"/>
        <end position="256"/>
    </location>
</feature>
<evidence type="ECO:0000256" key="6">
    <source>
        <dbReference type="ARBA" id="ARBA00022989"/>
    </source>
</evidence>
<feature type="transmembrane region" description="Helical" evidence="9">
    <location>
        <begin position="450"/>
        <end position="471"/>
    </location>
</feature>
<dbReference type="SUPFAM" id="SSF51206">
    <property type="entry name" value="cAMP-binding domain-like"/>
    <property type="match status" value="1"/>
</dbReference>
<evidence type="ECO:0000256" key="2">
    <source>
        <dbReference type="ARBA" id="ARBA00022448"/>
    </source>
</evidence>
<feature type="transmembrane region" description="Helical" evidence="9">
    <location>
        <begin position="379"/>
        <end position="400"/>
    </location>
</feature>
<comment type="caution">
    <text evidence="12">The sequence shown here is derived from an EMBL/GenBank/DDBJ whole genome shotgun (WGS) entry which is preliminary data.</text>
</comment>
<keyword evidence="6 9" id="KW-1133">Transmembrane helix</keyword>
<dbReference type="GO" id="GO:0034490">
    <property type="term" value="P:basic amino acid transmembrane import into vacuole"/>
    <property type="evidence" value="ECO:0007669"/>
    <property type="project" value="UniProtKB-ARBA"/>
</dbReference>
<feature type="region of interest" description="Disordered" evidence="8">
    <location>
        <begin position="208"/>
        <end position="260"/>
    </location>
</feature>
<feature type="region of interest" description="Disordered" evidence="8">
    <location>
        <begin position="1"/>
        <end position="43"/>
    </location>
</feature>
<keyword evidence="2" id="KW-0813">Transport</keyword>
<feature type="transmembrane region" description="Helical" evidence="9">
    <location>
        <begin position="609"/>
        <end position="631"/>
    </location>
</feature>
<dbReference type="Gene3D" id="3.30.750.24">
    <property type="entry name" value="STAS domain"/>
    <property type="match status" value="1"/>
</dbReference>
<dbReference type="CDD" id="cd00038">
    <property type="entry name" value="CAP_ED"/>
    <property type="match status" value="1"/>
</dbReference>
<keyword evidence="4 9" id="KW-0812">Transmembrane</keyword>
<feature type="compositionally biased region" description="Basic and acidic residues" evidence="8">
    <location>
        <begin position="227"/>
        <end position="239"/>
    </location>
</feature>
<dbReference type="EMBL" id="JANBTW010000027">
    <property type="protein sequence ID" value="KAJ2677900.1"/>
    <property type="molecule type" value="Genomic_DNA"/>
</dbReference>
<protein>
    <recommendedName>
        <fullName evidence="14">Sulfate transporter family protein</fullName>
    </recommendedName>
</protein>
<dbReference type="PROSITE" id="PS50042">
    <property type="entry name" value="CNMP_BINDING_3"/>
    <property type="match status" value="1"/>
</dbReference>
<dbReference type="Pfam" id="PF01740">
    <property type="entry name" value="STAS"/>
    <property type="match status" value="1"/>
</dbReference>
<evidence type="ECO:0000256" key="7">
    <source>
        <dbReference type="ARBA" id="ARBA00023136"/>
    </source>
</evidence>
<dbReference type="InterPro" id="IPR036513">
    <property type="entry name" value="STAS_dom_sf"/>
</dbReference>
<dbReference type="InterPro" id="IPR052706">
    <property type="entry name" value="Membrane-Transporter-like"/>
</dbReference>
<dbReference type="Pfam" id="PF00027">
    <property type="entry name" value="cNMP_binding"/>
    <property type="match status" value="1"/>
</dbReference>
<dbReference type="InterPro" id="IPR011547">
    <property type="entry name" value="SLC26A/SulP_dom"/>
</dbReference>
<feature type="domain" description="STAS" evidence="11">
    <location>
        <begin position="747"/>
        <end position="857"/>
    </location>
</feature>
<dbReference type="PANTHER" id="PTHR43310:SF4">
    <property type="entry name" value="AFR304WP"/>
    <property type="match status" value="1"/>
</dbReference>
<sequence>MASLFNRRRTSEVGAGSSSVAMDTGNRDSSPERGLEHASSLRSDTHFKSFDNARRGIGTRSMYIAPVPASGAADDGSANYSQTPDSIRDQTVLLSNMGLRPGLRDSISSNRIETTMMGLDGSHRSSLDDRSSIEQILVEAGSGGGNLSRLLRERSPPLRPLFTPSRGLESASTAGLPQFDNNYIGSTRVPRNAKIPEIYPLEQHQLSEDYDTIDGSPNTWLNKRQQPRVDAKKQHRTDLEAPSEQDQLLQSPSCSEQPYADADDSYAHLQRRGLAALDLITWPLQYVPAVILGLILNLLDGLSYGLIAFPVSIPVFDKFGPVGFSMYMLSTAISQFVFSSGTSTFRGANGSMLIEAIPFLHAISNTVVNSVGSGQPERIVATTLVAYALSTIITGVLFFLLGFLKIGLLVDFFPRHILVGCIGGVGYFLLQTGMEVTSGLKLDLSWSALYNLFVPNTLGLWGSSLSVAILLRILNARYTHPLFVPVFFILVPIAFYATTCMLGLSMNTLRASGWVFQLPEADKPFYYFYTLFDLGNTDWHSIKLTVPTMLGLAFFSILHVPINVPALAVSTNADKIDTNRELVAHGISNLVSGFLGSFQNYLVYSNSLLFIRSGGGSNLAGMMLGVATLGIFFSGPTIIGYIPTMVVGALIFHLGLELVREALLDTIGTVNRIEYATILSIVFAMAVLGFNEGIFLGILLACFFFILLYSRRSALRKAYTGSAVRSTVRRQYAQRRYLDGVCKQIQVMRLQGFMFFGTINGVEAYIRNLLEQRQWQANPIRFLVLDFALVNGMDFSAAEAFIRVRRLLEAREIYMVICGVERSSEVGRALRAAGVWSGEESEYVQTFASLNEALEWCENVLLQYYYLHQAAMAGTDMPQSYTFVSTPHPEEVHIYGSSPRHAMVSEATQHAMNVSRSESAPSVGNGPPALGLLQQAFHDMDSERSIDETLLFIAPHFVRKQLSSGQQLWQAGIPPVGMYAVESGTLRVYVDDGSGALESIESILPGTTLGELPLVTNKAYSTTVVADGNVAIWELSRKTFDDLCAREPEKMLAFIQLALAYSAQGVKAVTAYAFCAQ</sequence>
<evidence type="ECO:0000256" key="5">
    <source>
        <dbReference type="ARBA" id="ARBA00022970"/>
    </source>
</evidence>
<dbReference type="InterPro" id="IPR002645">
    <property type="entry name" value="STAS_dom"/>
</dbReference>
<dbReference type="OrthoDB" id="409725at2759"/>
<feature type="transmembrane region" description="Helical" evidence="9">
    <location>
        <begin position="582"/>
        <end position="603"/>
    </location>
</feature>
<dbReference type="SUPFAM" id="SSF52091">
    <property type="entry name" value="SpoIIaa-like"/>
    <property type="match status" value="1"/>
</dbReference>
<evidence type="ECO:0000259" key="10">
    <source>
        <dbReference type="PROSITE" id="PS50042"/>
    </source>
</evidence>
<evidence type="ECO:0000256" key="4">
    <source>
        <dbReference type="ARBA" id="ARBA00022692"/>
    </source>
</evidence>
<dbReference type="PANTHER" id="PTHR43310">
    <property type="entry name" value="SULFATE TRANSPORTER YBAR-RELATED"/>
    <property type="match status" value="1"/>
</dbReference>
<keyword evidence="7 9" id="KW-0472">Membrane</keyword>
<accession>A0A9W8G355</accession>
<evidence type="ECO:0000256" key="8">
    <source>
        <dbReference type="SAM" id="MobiDB-lite"/>
    </source>
</evidence>
<dbReference type="InterPro" id="IPR018490">
    <property type="entry name" value="cNMP-bd_dom_sf"/>
</dbReference>
<gene>
    <name evidence="12" type="ORF">GGI25_002852</name>
</gene>
<feature type="transmembrane region" description="Helical" evidence="9">
    <location>
        <begin position="676"/>
        <end position="709"/>
    </location>
</feature>
<name>A0A9W8G355_9FUNG</name>
<feature type="compositionally biased region" description="Polar residues" evidence="8">
    <location>
        <begin position="215"/>
        <end position="224"/>
    </location>
</feature>
<evidence type="ECO:0000256" key="3">
    <source>
        <dbReference type="ARBA" id="ARBA00022554"/>
    </source>
</evidence>
<evidence type="ECO:0000256" key="1">
    <source>
        <dbReference type="ARBA" id="ARBA00004128"/>
    </source>
</evidence>
<keyword evidence="5" id="KW-0029">Amino-acid transport</keyword>
<dbReference type="PROSITE" id="PS50801">
    <property type="entry name" value="STAS"/>
    <property type="match status" value="1"/>
</dbReference>
<dbReference type="InterPro" id="IPR000595">
    <property type="entry name" value="cNMP-bd_dom"/>
</dbReference>
<organism evidence="12 13">
    <name type="scientific">Coemansia spiralis</name>
    <dbReference type="NCBI Taxonomy" id="417178"/>
    <lineage>
        <taxon>Eukaryota</taxon>
        <taxon>Fungi</taxon>
        <taxon>Fungi incertae sedis</taxon>
        <taxon>Zoopagomycota</taxon>
        <taxon>Kickxellomycotina</taxon>
        <taxon>Kickxellomycetes</taxon>
        <taxon>Kickxellales</taxon>
        <taxon>Kickxellaceae</taxon>
        <taxon>Coemansia</taxon>
    </lineage>
</organism>
<evidence type="ECO:0008006" key="14">
    <source>
        <dbReference type="Google" id="ProtNLM"/>
    </source>
</evidence>
<reference evidence="12" key="1">
    <citation type="submission" date="2022-07" db="EMBL/GenBank/DDBJ databases">
        <title>Phylogenomic reconstructions and comparative analyses of Kickxellomycotina fungi.</title>
        <authorList>
            <person name="Reynolds N.K."/>
            <person name="Stajich J.E."/>
            <person name="Barry K."/>
            <person name="Grigoriev I.V."/>
            <person name="Crous P."/>
            <person name="Smith M.E."/>
        </authorList>
    </citation>
    <scope>NUCLEOTIDE SEQUENCE</scope>
    <source>
        <strain evidence="12">NRRL 3115</strain>
    </source>
</reference>
<feature type="transmembrane region" description="Helical" evidence="9">
    <location>
        <begin position="549"/>
        <end position="570"/>
    </location>
</feature>
<dbReference type="InterPro" id="IPR014710">
    <property type="entry name" value="RmlC-like_jellyroll"/>
</dbReference>
<dbReference type="Proteomes" id="UP001151518">
    <property type="component" value="Unassembled WGS sequence"/>
</dbReference>
<dbReference type="FunFam" id="3.30.750.24:FF:000012">
    <property type="entry name" value="Sulfate transporter family protein"/>
    <property type="match status" value="1"/>
</dbReference>
<keyword evidence="3" id="KW-0926">Vacuole</keyword>